<protein>
    <recommendedName>
        <fullName evidence="1">DUF302 domain-containing protein</fullName>
    </recommendedName>
</protein>
<proteinExistence type="predicted"/>
<sequence length="137" mass="15382">MSNWAQLYRGESIKPVWQFVADLKEAGLRSGFLIHNEDKMEMSHTFGSHGVQVGEGFDLHMIQICKPEKAAGSLQKNPERAALMPKFVTVFSSEGRTQVRFLRFNQQMIEALVQDAEFASSVGSTYDEIEQAIQASL</sequence>
<dbReference type="SUPFAM" id="SSF103247">
    <property type="entry name" value="TT1751-like"/>
    <property type="match status" value="1"/>
</dbReference>
<dbReference type="Proteomes" id="UP000190102">
    <property type="component" value="Unassembled WGS sequence"/>
</dbReference>
<dbReference type="AlphaFoldDB" id="A0A1T4L8D6"/>
<feature type="domain" description="DUF302" evidence="1">
    <location>
        <begin position="59"/>
        <end position="102"/>
    </location>
</feature>
<dbReference type="Pfam" id="PF03625">
    <property type="entry name" value="DUF302"/>
    <property type="match status" value="1"/>
</dbReference>
<evidence type="ECO:0000313" key="3">
    <source>
        <dbReference type="Proteomes" id="UP000190102"/>
    </source>
</evidence>
<evidence type="ECO:0000313" key="2">
    <source>
        <dbReference type="EMBL" id="SJZ50903.1"/>
    </source>
</evidence>
<accession>A0A1T4L8D6</accession>
<dbReference type="Gene3D" id="3.30.310.70">
    <property type="entry name" value="TT1751-like domain"/>
    <property type="match status" value="1"/>
</dbReference>
<dbReference type="InterPro" id="IPR005180">
    <property type="entry name" value="DUF302"/>
</dbReference>
<dbReference type="OrthoDB" id="5395829at2"/>
<gene>
    <name evidence="2" type="ORF">SAMN02745119_00824</name>
</gene>
<dbReference type="STRING" id="115783.SAMN02745119_00824"/>
<dbReference type="RefSeq" id="WP_078789111.1">
    <property type="nucleotide sequence ID" value="NZ_FUWR01000002.1"/>
</dbReference>
<reference evidence="3" key="1">
    <citation type="submission" date="2017-02" db="EMBL/GenBank/DDBJ databases">
        <authorList>
            <person name="Varghese N."/>
            <person name="Submissions S."/>
        </authorList>
    </citation>
    <scope>NUCLEOTIDE SEQUENCE [LARGE SCALE GENOMIC DNA]</scope>
    <source>
        <strain evidence="3">ATCC BAA-34</strain>
    </source>
</reference>
<name>A0A1T4L8D6_9BACT</name>
<keyword evidence="3" id="KW-1185">Reference proteome</keyword>
<organism evidence="2 3">
    <name type="scientific">Trichlorobacter thiogenes</name>
    <dbReference type="NCBI Taxonomy" id="115783"/>
    <lineage>
        <taxon>Bacteria</taxon>
        <taxon>Pseudomonadati</taxon>
        <taxon>Thermodesulfobacteriota</taxon>
        <taxon>Desulfuromonadia</taxon>
        <taxon>Geobacterales</taxon>
        <taxon>Geobacteraceae</taxon>
        <taxon>Trichlorobacter</taxon>
    </lineage>
</organism>
<dbReference type="InterPro" id="IPR035923">
    <property type="entry name" value="TT1751-like_sf"/>
</dbReference>
<evidence type="ECO:0000259" key="1">
    <source>
        <dbReference type="Pfam" id="PF03625"/>
    </source>
</evidence>
<dbReference type="EMBL" id="FUWR01000002">
    <property type="protein sequence ID" value="SJZ50903.1"/>
    <property type="molecule type" value="Genomic_DNA"/>
</dbReference>